<dbReference type="InterPro" id="IPR008586">
    <property type="entry name" value="DUF868_pln"/>
</dbReference>
<keyword evidence="2" id="KW-1185">Reference proteome</keyword>
<proteinExistence type="predicted"/>
<reference evidence="1 2" key="1">
    <citation type="submission" date="2024-04" db="EMBL/GenBank/DDBJ databases">
        <title>The reference genome of an endangered Asteraceae, Deinandra increscens subsp. villosa, native to the Central Coast of California.</title>
        <authorList>
            <person name="Guilliams M."/>
            <person name="Hasenstab-Lehman K."/>
            <person name="Meyer R."/>
            <person name="Mcevoy S."/>
        </authorList>
    </citation>
    <scope>NUCLEOTIDE SEQUENCE [LARGE SCALE GENOMIC DNA]</scope>
    <source>
        <tissue evidence="1">Leaf</tissue>
    </source>
</reference>
<sequence length="309" mass="34768">MLQDPIGIPSCFSSSTTGDDQYAAVTKSGQSLFMSVYKTQIAGDLRCITVTWFKHLLIHGLSVSVDGDDSPESTEYSSCKVEIKPWCFWRKQGSKTFTIAGKTTIDVFWDLKSAKFNGETEPTSEYYVAVVCDQEVVLLLGDLKKDAYRKTGCRPALIDPVFISRKEHIFGKKKFSTRLKFHEKGRFHELSIECKNKGGGDAVAPAMEIRIDGHLMVNVKHLQWKFRGNESIHFSKVRIEVYWDIHDWLFSPGLRHALFIFKLTVPASSPAISAPCSPFSSSRSSGSVDGFDPSGFDEFCLFLYAWKVE</sequence>
<protein>
    <recommendedName>
        <fullName evidence="3">DUF868 domain-containing protein</fullName>
    </recommendedName>
</protein>
<dbReference type="Pfam" id="PF05910">
    <property type="entry name" value="DUF868"/>
    <property type="match status" value="1"/>
</dbReference>
<organism evidence="1 2">
    <name type="scientific">Deinandra increscens subsp. villosa</name>
    <dbReference type="NCBI Taxonomy" id="3103831"/>
    <lineage>
        <taxon>Eukaryota</taxon>
        <taxon>Viridiplantae</taxon>
        <taxon>Streptophyta</taxon>
        <taxon>Embryophyta</taxon>
        <taxon>Tracheophyta</taxon>
        <taxon>Spermatophyta</taxon>
        <taxon>Magnoliopsida</taxon>
        <taxon>eudicotyledons</taxon>
        <taxon>Gunneridae</taxon>
        <taxon>Pentapetalae</taxon>
        <taxon>asterids</taxon>
        <taxon>campanulids</taxon>
        <taxon>Asterales</taxon>
        <taxon>Asteraceae</taxon>
        <taxon>Asteroideae</taxon>
        <taxon>Heliantheae alliance</taxon>
        <taxon>Madieae</taxon>
        <taxon>Madiinae</taxon>
        <taxon>Deinandra</taxon>
    </lineage>
</organism>
<accession>A0AAP0GYN7</accession>
<evidence type="ECO:0000313" key="1">
    <source>
        <dbReference type="EMBL" id="KAK9066451.1"/>
    </source>
</evidence>
<evidence type="ECO:0008006" key="3">
    <source>
        <dbReference type="Google" id="ProtNLM"/>
    </source>
</evidence>
<gene>
    <name evidence="1" type="ORF">SSX86_013773</name>
</gene>
<dbReference type="AlphaFoldDB" id="A0AAP0GYN7"/>
<dbReference type="Proteomes" id="UP001408789">
    <property type="component" value="Unassembled WGS sequence"/>
</dbReference>
<comment type="caution">
    <text evidence="1">The sequence shown here is derived from an EMBL/GenBank/DDBJ whole genome shotgun (WGS) entry which is preliminary data.</text>
</comment>
<dbReference type="PANTHER" id="PTHR31972:SF12">
    <property type="entry name" value="OS01G0909400 PROTEIN"/>
    <property type="match status" value="1"/>
</dbReference>
<dbReference type="PANTHER" id="PTHR31972">
    <property type="entry name" value="EXPRESSED PROTEIN"/>
    <property type="match status" value="1"/>
</dbReference>
<dbReference type="EMBL" id="JBCNJP010000015">
    <property type="protein sequence ID" value="KAK9066451.1"/>
    <property type="molecule type" value="Genomic_DNA"/>
</dbReference>
<evidence type="ECO:0000313" key="2">
    <source>
        <dbReference type="Proteomes" id="UP001408789"/>
    </source>
</evidence>
<name>A0AAP0GYN7_9ASTR</name>